<dbReference type="RefSeq" id="XP_018699583.1">
    <property type="nucleotide sequence ID" value="XM_018853245.1"/>
</dbReference>
<keyword evidence="1" id="KW-0175">Coiled coil</keyword>
<accession>A0A162LTN3</accession>
<organism evidence="3 4">
    <name type="scientific">Cordyceps fumosorosea (strain ARSEF 2679)</name>
    <name type="common">Isaria fumosorosea</name>
    <dbReference type="NCBI Taxonomy" id="1081104"/>
    <lineage>
        <taxon>Eukaryota</taxon>
        <taxon>Fungi</taxon>
        <taxon>Dikarya</taxon>
        <taxon>Ascomycota</taxon>
        <taxon>Pezizomycotina</taxon>
        <taxon>Sordariomycetes</taxon>
        <taxon>Hypocreomycetidae</taxon>
        <taxon>Hypocreales</taxon>
        <taxon>Cordycipitaceae</taxon>
        <taxon>Cordyceps</taxon>
    </lineage>
</organism>
<feature type="coiled-coil region" evidence="1">
    <location>
        <begin position="291"/>
        <end position="321"/>
    </location>
</feature>
<keyword evidence="4" id="KW-1185">Reference proteome</keyword>
<dbReference type="EMBL" id="AZHB01000060">
    <property type="protein sequence ID" value="OAA44450.1"/>
    <property type="molecule type" value="Genomic_DNA"/>
</dbReference>
<feature type="region of interest" description="Disordered" evidence="2">
    <location>
        <begin position="243"/>
        <end position="272"/>
    </location>
</feature>
<protein>
    <submittedName>
        <fullName evidence="3">Uncharacterized protein</fullName>
    </submittedName>
</protein>
<feature type="compositionally biased region" description="Polar residues" evidence="2">
    <location>
        <begin position="248"/>
        <end position="272"/>
    </location>
</feature>
<evidence type="ECO:0000256" key="1">
    <source>
        <dbReference type="SAM" id="Coils"/>
    </source>
</evidence>
<feature type="compositionally biased region" description="Polar residues" evidence="2">
    <location>
        <begin position="333"/>
        <end position="345"/>
    </location>
</feature>
<evidence type="ECO:0000313" key="4">
    <source>
        <dbReference type="Proteomes" id="UP000076744"/>
    </source>
</evidence>
<proteinExistence type="predicted"/>
<gene>
    <name evidence="3" type="ORF">ISF_09644</name>
</gene>
<evidence type="ECO:0000313" key="3">
    <source>
        <dbReference type="EMBL" id="OAA44450.1"/>
    </source>
</evidence>
<evidence type="ECO:0000256" key="2">
    <source>
        <dbReference type="SAM" id="MobiDB-lite"/>
    </source>
</evidence>
<sequence>MSGAVMETLSELQASMATKANLLRSRDIVLERQQTLREDVANLTVDILQSLTTLRESAATMHSLAQNNTGRSGDNRQTLDHLRACVVTKDDLIKYVGEIFEKQRTIYGKRDADTTRFRADVSQSLAMLKDSVVTMHSLAQNNAYSSEATLQTLQKLEGCMKGKEVIPEALQMIHDSVLAMQGLTRTNANANEADPKMYPGPAQEKQTMVILLTGNPSSAINAFMSTQAQVPASGYQGYQGHQAPYTASPLQSHAGQGSRGLSKQCLPQGSSLMNPYMPQQVQPVFSSQQIQQRVVCQQQQQQQQLQQLQQQQQQQQQLVAKSSVICHPAASQLSQGYSAPHNTASPGEDPALNSTKTPSENGDYRLV</sequence>
<dbReference type="AlphaFoldDB" id="A0A162LTN3"/>
<dbReference type="OrthoDB" id="10689325at2759"/>
<comment type="caution">
    <text evidence="3">The sequence shown here is derived from an EMBL/GenBank/DDBJ whole genome shotgun (WGS) entry which is preliminary data.</text>
</comment>
<dbReference type="GeneID" id="30025936"/>
<feature type="region of interest" description="Disordered" evidence="2">
    <location>
        <begin position="333"/>
        <end position="367"/>
    </location>
</feature>
<dbReference type="Proteomes" id="UP000076744">
    <property type="component" value="Unassembled WGS sequence"/>
</dbReference>
<reference evidence="3 4" key="1">
    <citation type="journal article" date="2016" name="Genome Biol. Evol.">
        <title>Divergent and convergent evolution of fungal pathogenicity.</title>
        <authorList>
            <person name="Shang Y."/>
            <person name="Xiao G."/>
            <person name="Zheng P."/>
            <person name="Cen K."/>
            <person name="Zhan S."/>
            <person name="Wang C."/>
        </authorList>
    </citation>
    <scope>NUCLEOTIDE SEQUENCE [LARGE SCALE GENOMIC DNA]</scope>
    <source>
        <strain evidence="3 4">ARSEF 2679</strain>
    </source>
</reference>
<name>A0A162LTN3_CORFA</name>